<dbReference type="RefSeq" id="WP_379564853.1">
    <property type="nucleotide sequence ID" value="NZ_JBHSQK010000010.1"/>
</dbReference>
<keyword evidence="2 4" id="KW-0378">Hydrolase</keyword>
<dbReference type="PROSITE" id="PS51764">
    <property type="entry name" value="GH26"/>
    <property type="match status" value="1"/>
</dbReference>
<dbReference type="InterPro" id="IPR022790">
    <property type="entry name" value="GH26_dom"/>
</dbReference>
<evidence type="ECO:0000256" key="2">
    <source>
        <dbReference type="ARBA" id="ARBA00022801"/>
    </source>
</evidence>
<evidence type="ECO:0000256" key="3">
    <source>
        <dbReference type="ARBA" id="ARBA00023295"/>
    </source>
</evidence>
<dbReference type="InterPro" id="IPR000805">
    <property type="entry name" value="Glyco_hydro_26"/>
</dbReference>
<name>A0ABW1I2G7_9PSEU</name>
<dbReference type="EMBL" id="JBHSQK010000010">
    <property type="protein sequence ID" value="MFC5947791.1"/>
    <property type="molecule type" value="Genomic_DNA"/>
</dbReference>
<dbReference type="SUPFAM" id="SSF51445">
    <property type="entry name" value="(Trans)glycosidases"/>
    <property type="match status" value="1"/>
</dbReference>
<dbReference type="Gene3D" id="3.20.20.80">
    <property type="entry name" value="Glycosidases"/>
    <property type="match status" value="1"/>
</dbReference>
<feature type="domain" description="GH26" evidence="5">
    <location>
        <begin position="24"/>
        <end position="321"/>
    </location>
</feature>
<keyword evidence="3 4" id="KW-0326">Glycosidase</keyword>
<reference evidence="7" key="1">
    <citation type="journal article" date="2019" name="Int. J. Syst. Evol. Microbiol.">
        <title>The Global Catalogue of Microorganisms (GCM) 10K type strain sequencing project: providing services to taxonomists for standard genome sequencing and annotation.</title>
        <authorList>
            <consortium name="The Broad Institute Genomics Platform"/>
            <consortium name="The Broad Institute Genome Sequencing Center for Infectious Disease"/>
            <person name="Wu L."/>
            <person name="Ma J."/>
        </authorList>
    </citation>
    <scope>NUCLEOTIDE SEQUENCE [LARGE SCALE GENOMIC DNA]</scope>
    <source>
        <strain evidence="7">CGMCC 4.7397</strain>
    </source>
</reference>
<protein>
    <submittedName>
        <fullName evidence="6">Glycoside hydrolase family 26 protein</fullName>
    </submittedName>
</protein>
<evidence type="ECO:0000256" key="4">
    <source>
        <dbReference type="PROSITE-ProRule" id="PRU01100"/>
    </source>
</evidence>
<dbReference type="GO" id="GO:0016787">
    <property type="term" value="F:hydrolase activity"/>
    <property type="evidence" value="ECO:0007669"/>
    <property type="project" value="UniProtKB-KW"/>
</dbReference>
<evidence type="ECO:0000313" key="6">
    <source>
        <dbReference type="EMBL" id="MFC5947791.1"/>
    </source>
</evidence>
<sequence length="330" mass="34428">MSGFRQVGVPLRGARGFFRGGLVTVGAGVLGLLLLAAAAPAPAPPAVGVAAGDLGAVAEFGRAAGVRPALEEWYAGWAGAPAFDVARADAAVAEGAVPVLTWEPWAPGGGLVQPEYAPARIAAGDHDAYIADFARQVRHWGGRLALRFAHEADAPHYPWSVGVGGNTAADVVAAWRHVRAVFEAQGADVIWVWCVNVHAPGTAEYAPLYPGDDAVDWIGLDGYNGGDAVPWGGWRSPAEVFGASLADLRALSDKPVLVTETASAEEGGDKAAWIRALFTFAAQERIRGLVWFQEDKEADWRITSSAAAAAAFRDQAVVSAPPPVPSRLGR</sequence>
<keyword evidence="7" id="KW-1185">Reference proteome</keyword>
<dbReference type="InterPro" id="IPR017853">
    <property type="entry name" value="GH"/>
</dbReference>
<accession>A0ABW1I2G7</accession>
<organism evidence="6 7">
    <name type="scientific">Pseudonocardia lutea</name>
    <dbReference type="NCBI Taxonomy" id="2172015"/>
    <lineage>
        <taxon>Bacteria</taxon>
        <taxon>Bacillati</taxon>
        <taxon>Actinomycetota</taxon>
        <taxon>Actinomycetes</taxon>
        <taxon>Pseudonocardiales</taxon>
        <taxon>Pseudonocardiaceae</taxon>
        <taxon>Pseudonocardia</taxon>
    </lineage>
</organism>
<evidence type="ECO:0000256" key="1">
    <source>
        <dbReference type="ARBA" id="ARBA00007754"/>
    </source>
</evidence>
<comment type="caution">
    <text evidence="6">The sequence shown here is derived from an EMBL/GenBank/DDBJ whole genome shotgun (WGS) entry which is preliminary data.</text>
</comment>
<gene>
    <name evidence="6" type="ORF">ACFQH9_05835</name>
</gene>
<dbReference type="PANTHER" id="PTHR40079:SF4">
    <property type="entry name" value="GH26 DOMAIN-CONTAINING PROTEIN-RELATED"/>
    <property type="match status" value="1"/>
</dbReference>
<dbReference type="Proteomes" id="UP001596119">
    <property type="component" value="Unassembled WGS sequence"/>
</dbReference>
<comment type="similarity">
    <text evidence="1 4">Belongs to the glycosyl hydrolase 26 family.</text>
</comment>
<feature type="active site" description="Proton donor" evidence="4">
    <location>
        <position position="151"/>
    </location>
</feature>
<dbReference type="PANTHER" id="PTHR40079">
    <property type="entry name" value="MANNAN ENDO-1,4-BETA-MANNOSIDASE E-RELATED"/>
    <property type="match status" value="1"/>
</dbReference>
<feature type="active site" description="Nucleophile" evidence="4">
    <location>
        <position position="260"/>
    </location>
</feature>
<proteinExistence type="inferred from homology"/>
<evidence type="ECO:0000313" key="7">
    <source>
        <dbReference type="Proteomes" id="UP001596119"/>
    </source>
</evidence>
<dbReference type="Pfam" id="PF02156">
    <property type="entry name" value="Glyco_hydro_26"/>
    <property type="match status" value="1"/>
</dbReference>
<evidence type="ECO:0000259" key="5">
    <source>
        <dbReference type="PROSITE" id="PS51764"/>
    </source>
</evidence>